<comment type="caution">
    <text evidence="8">The sequence shown here is derived from an EMBL/GenBank/DDBJ whole genome shotgun (WGS) entry which is preliminary data.</text>
</comment>
<dbReference type="Proteomes" id="UP000535937">
    <property type="component" value="Unassembled WGS sequence"/>
</dbReference>
<dbReference type="Gene3D" id="3.40.50.300">
    <property type="entry name" value="P-loop containing nucleotide triphosphate hydrolases"/>
    <property type="match status" value="1"/>
</dbReference>
<dbReference type="InterPro" id="IPR027417">
    <property type="entry name" value="P-loop_NTPase"/>
</dbReference>
<dbReference type="GO" id="GO:0005524">
    <property type="term" value="F:ATP binding"/>
    <property type="evidence" value="ECO:0007669"/>
    <property type="project" value="UniProtKB-UniRule"/>
</dbReference>
<keyword evidence="4 7" id="KW-0408">Iron</keyword>
<dbReference type="PANTHER" id="PTHR42961:SF2">
    <property type="entry name" value="IRON-SULFUR PROTEIN NUBPL"/>
    <property type="match status" value="1"/>
</dbReference>
<dbReference type="GO" id="GO:0140663">
    <property type="term" value="F:ATP-dependent FeS chaperone activity"/>
    <property type="evidence" value="ECO:0007669"/>
    <property type="project" value="InterPro"/>
</dbReference>
<organism evidence="8 9">
    <name type="scientific">Microbulbifer rhizosphaerae</name>
    <dbReference type="NCBI Taxonomy" id="1562603"/>
    <lineage>
        <taxon>Bacteria</taxon>
        <taxon>Pseudomonadati</taxon>
        <taxon>Pseudomonadota</taxon>
        <taxon>Gammaproteobacteria</taxon>
        <taxon>Cellvibrionales</taxon>
        <taxon>Microbulbiferaceae</taxon>
        <taxon>Microbulbifer</taxon>
    </lineage>
</organism>
<dbReference type="EMBL" id="JACHWZ010000008">
    <property type="protein sequence ID" value="MBB3061143.1"/>
    <property type="molecule type" value="Genomic_DNA"/>
</dbReference>
<evidence type="ECO:0000256" key="2">
    <source>
        <dbReference type="ARBA" id="ARBA00022741"/>
    </source>
</evidence>
<dbReference type="AlphaFoldDB" id="A0A7W4WBD0"/>
<sequence length="364" mass="39076">MLEVTEASVRRVLGEIGYSPFGSSYIEMEAIESINIGESGVDLYLKVGLQMQSKSNLLAMTLSSELEKAGIPGVTVHINCEVFASPLISRQGHLKDVKNIVMVASGKGGVGKSTTSVNLALALQAEGAKVGILDADIYGPSLRTMLGIDNHIKPELVDQKYVSPVRKYGLKSMSVAFMSEDKTPMIWRGPMAVRALQQLLENTLWGDLDYLIIDMPPGTGDIHISLAQKVNVSGAIVVTTPQEMAVIDARKGLEMFNKVSIPVLGIVENMATHRCSNCGFEETVFGSGGAQHLADSYQVQLLGTLPLDKRIRADVDAGSPTVVESPGSTLAQSYIALAHQVGIEIWKTNRRGTAAPEIQIVDSL</sequence>
<dbReference type="PROSITE" id="PS01215">
    <property type="entry name" value="MRP"/>
    <property type="match status" value="1"/>
</dbReference>
<accession>A0A7W4WBD0</accession>
<comment type="subunit">
    <text evidence="7">Homodimer.</text>
</comment>
<proteinExistence type="inferred from homology"/>
<keyword evidence="5 7" id="KW-0411">Iron-sulfur</keyword>
<dbReference type="GO" id="GO:0046872">
    <property type="term" value="F:metal ion binding"/>
    <property type="evidence" value="ECO:0007669"/>
    <property type="project" value="UniProtKB-KW"/>
</dbReference>
<gene>
    <name evidence="8" type="ORF">FHS09_001976</name>
</gene>
<protein>
    <recommendedName>
        <fullName evidence="7">Iron-sulfur cluster carrier protein</fullName>
    </recommendedName>
</protein>
<evidence type="ECO:0000256" key="3">
    <source>
        <dbReference type="ARBA" id="ARBA00022840"/>
    </source>
</evidence>
<dbReference type="InterPro" id="IPR044304">
    <property type="entry name" value="NUBPL-like"/>
</dbReference>
<dbReference type="GO" id="GO:0051539">
    <property type="term" value="F:4 iron, 4 sulfur cluster binding"/>
    <property type="evidence" value="ECO:0007669"/>
    <property type="project" value="TreeGrafter"/>
</dbReference>
<evidence type="ECO:0000256" key="7">
    <source>
        <dbReference type="HAMAP-Rule" id="MF_02040"/>
    </source>
</evidence>
<dbReference type="FunFam" id="3.40.50.300:FF:000418">
    <property type="entry name" value="Iron-sulfur cluster carrier protein"/>
    <property type="match status" value="1"/>
</dbReference>
<evidence type="ECO:0000256" key="6">
    <source>
        <dbReference type="ARBA" id="ARBA00024036"/>
    </source>
</evidence>
<comment type="function">
    <text evidence="7">Binds and transfers iron-sulfur (Fe-S) clusters to target apoproteins. Can hydrolyze ATP.</text>
</comment>
<dbReference type="Pfam" id="PF10609">
    <property type="entry name" value="ParA"/>
    <property type="match status" value="1"/>
</dbReference>
<dbReference type="GO" id="GO:0016226">
    <property type="term" value="P:iron-sulfur cluster assembly"/>
    <property type="evidence" value="ECO:0007669"/>
    <property type="project" value="InterPro"/>
</dbReference>
<evidence type="ECO:0000256" key="5">
    <source>
        <dbReference type="ARBA" id="ARBA00023014"/>
    </source>
</evidence>
<dbReference type="InterPro" id="IPR000808">
    <property type="entry name" value="Mrp-like_CS"/>
</dbReference>
<dbReference type="NCBIfam" id="NF008669">
    <property type="entry name" value="PRK11670.1"/>
    <property type="match status" value="1"/>
</dbReference>
<feature type="binding site" evidence="7">
    <location>
        <begin position="106"/>
        <end position="113"/>
    </location>
    <ligand>
        <name>ATP</name>
        <dbReference type="ChEBI" id="CHEBI:30616"/>
    </ligand>
</feature>
<keyword evidence="9" id="KW-1185">Reference proteome</keyword>
<dbReference type="GO" id="GO:0016887">
    <property type="term" value="F:ATP hydrolysis activity"/>
    <property type="evidence" value="ECO:0007669"/>
    <property type="project" value="UniProtKB-UniRule"/>
</dbReference>
<keyword evidence="3 7" id="KW-0067">ATP-binding</keyword>
<reference evidence="8 9" key="1">
    <citation type="submission" date="2020-08" db="EMBL/GenBank/DDBJ databases">
        <title>Genomic Encyclopedia of Type Strains, Phase III (KMG-III): the genomes of soil and plant-associated and newly described type strains.</title>
        <authorList>
            <person name="Whitman W."/>
        </authorList>
    </citation>
    <scope>NUCLEOTIDE SEQUENCE [LARGE SCALE GENOMIC DNA]</scope>
    <source>
        <strain evidence="8 9">CECT 8799</strain>
    </source>
</reference>
<keyword evidence="1 7" id="KW-0479">Metal-binding</keyword>
<dbReference type="CDD" id="cd02037">
    <property type="entry name" value="Mrp_NBP35"/>
    <property type="match status" value="1"/>
</dbReference>
<comment type="similarity">
    <text evidence="6 7">Belongs to the Mrp/NBP35 ATP-binding proteins family.</text>
</comment>
<evidence type="ECO:0000313" key="9">
    <source>
        <dbReference type="Proteomes" id="UP000535937"/>
    </source>
</evidence>
<evidence type="ECO:0000313" key="8">
    <source>
        <dbReference type="EMBL" id="MBB3061143.1"/>
    </source>
</evidence>
<keyword evidence="2 7" id="KW-0547">Nucleotide-binding</keyword>
<evidence type="ECO:0000256" key="1">
    <source>
        <dbReference type="ARBA" id="ARBA00022723"/>
    </source>
</evidence>
<dbReference type="PANTHER" id="PTHR42961">
    <property type="entry name" value="IRON-SULFUR PROTEIN NUBPL"/>
    <property type="match status" value="1"/>
</dbReference>
<dbReference type="SUPFAM" id="SSF52540">
    <property type="entry name" value="P-loop containing nucleoside triphosphate hydrolases"/>
    <property type="match status" value="1"/>
</dbReference>
<evidence type="ECO:0000256" key="4">
    <source>
        <dbReference type="ARBA" id="ARBA00023004"/>
    </source>
</evidence>
<keyword evidence="7" id="KW-0378">Hydrolase</keyword>
<name>A0A7W4WBD0_9GAMM</name>
<dbReference type="HAMAP" id="MF_02040">
    <property type="entry name" value="Mrp_NBP35"/>
    <property type="match status" value="1"/>
</dbReference>
<dbReference type="GO" id="GO:0005829">
    <property type="term" value="C:cytosol"/>
    <property type="evidence" value="ECO:0007669"/>
    <property type="project" value="TreeGrafter"/>
</dbReference>
<dbReference type="RefSeq" id="WP_183459275.1">
    <property type="nucleotide sequence ID" value="NZ_JACHWZ010000008.1"/>
</dbReference>
<dbReference type="InterPro" id="IPR019591">
    <property type="entry name" value="Mrp/NBP35_ATP-bd"/>
</dbReference>
<dbReference type="InterPro" id="IPR033756">
    <property type="entry name" value="YlxH/NBP35"/>
</dbReference>